<gene>
    <name evidence="1" type="ORF">C5470_20145</name>
</gene>
<dbReference type="Proteomes" id="UP000547931">
    <property type="component" value="Unassembled WGS sequence"/>
</dbReference>
<accession>A0A7X5QQ89</accession>
<sequence length="288" mass="32727">MTLKKLNLNNFKEYVLTPIGRLSAPVTHIIDLKQKNTEHTSDEIKRYVLENNTNVARDMTVPQKNHKKIRTVSTTDGKEFTFGQKISIETSGKLGVPLLSEASVTAAVELMTNQKISSAQTTLDSNESAITYGGGSQNVGAKQKIEVIFTLKKTLFSGMACHRKRIENIDPDNIEKVGVNYWDGDNATHLEFFYDKKTPDDIFSLIYGKKNGLSTANLFIEYKENKHGDEDYYIIPTYELFPIIHIDNNKNVYIEEDRTEFNLVIGDEIDQTINDQESGEVLHRHTFK</sequence>
<dbReference type="InterPro" id="IPR004991">
    <property type="entry name" value="Aerolysin-like"/>
</dbReference>
<dbReference type="EMBL" id="PUJV01000039">
    <property type="protein sequence ID" value="NHB98541.1"/>
    <property type="molecule type" value="Genomic_DNA"/>
</dbReference>
<protein>
    <submittedName>
        <fullName evidence="1">Uncharacterized protein</fullName>
    </submittedName>
</protein>
<organism evidence="1 2">
    <name type="scientific">Photorhabdus stackebrandtii</name>
    <dbReference type="NCBI Taxonomy" id="1123042"/>
    <lineage>
        <taxon>Bacteria</taxon>
        <taxon>Pseudomonadati</taxon>
        <taxon>Pseudomonadota</taxon>
        <taxon>Gammaproteobacteria</taxon>
        <taxon>Enterobacterales</taxon>
        <taxon>Morganellaceae</taxon>
        <taxon>Photorhabdus</taxon>
    </lineage>
</organism>
<name>A0A7X5QQ89_9GAMM</name>
<dbReference type="Gene3D" id="2.170.15.10">
    <property type="entry name" value="Proaerolysin, chain A, domain 3"/>
    <property type="match status" value="1"/>
</dbReference>
<reference evidence="1 2" key="1">
    <citation type="submission" date="2018-02" db="EMBL/GenBank/DDBJ databases">
        <authorList>
            <person name="Machado R.A."/>
        </authorList>
    </citation>
    <scope>NUCLEOTIDE SEQUENCE [LARGE SCALE GENOMIC DNA]</scope>
    <source>
        <strain evidence="1 2">DSM 23271</strain>
    </source>
</reference>
<comment type="caution">
    <text evidence="1">The sequence shown here is derived from an EMBL/GenBank/DDBJ whole genome shotgun (WGS) entry which is preliminary data.</text>
</comment>
<dbReference type="RefSeq" id="WP_166291447.1">
    <property type="nucleotide sequence ID" value="NZ_CAWPIE010000039.1"/>
</dbReference>
<dbReference type="AlphaFoldDB" id="A0A7X5QQ89"/>
<proteinExistence type="predicted"/>
<evidence type="ECO:0000313" key="2">
    <source>
        <dbReference type="Proteomes" id="UP000547931"/>
    </source>
</evidence>
<dbReference type="Pfam" id="PF03318">
    <property type="entry name" value="ETX_MTX2"/>
    <property type="match status" value="1"/>
</dbReference>
<evidence type="ECO:0000313" key="1">
    <source>
        <dbReference type="EMBL" id="NHB98541.1"/>
    </source>
</evidence>
<keyword evidence="2" id="KW-1185">Reference proteome</keyword>